<accession>A0A6A8KST3</accession>
<comment type="caution">
    <text evidence="1">The sequence shown here is derived from an EMBL/GenBank/DDBJ whole genome shotgun (WGS) entry which is preliminary data.</text>
</comment>
<organism evidence="1 2">
    <name type="scientific">Faecalibacterium prausnitzii</name>
    <dbReference type="NCBI Taxonomy" id="853"/>
    <lineage>
        <taxon>Bacteria</taxon>
        <taxon>Bacillati</taxon>
        <taxon>Bacillota</taxon>
        <taxon>Clostridia</taxon>
        <taxon>Eubacteriales</taxon>
        <taxon>Oscillospiraceae</taxon>
        <taxon>Faecalibacterium</taxon>
    </lineage>
</organism>
<name>A0A6A8KST3_9FIRM</name>
<dbReference type="EMBL" id="WKQE01000012">
    <property type="protein sequence ID" value="MSC80993.1"/>
    <property type="molecule type" value="Genomic_DNA"/>
</dbReference>
<evidence type="ECO:0000313" key="2">
    <source>
        <dbReference type="Proteomes" id="UP000477010"/>
    </source>
</evidence>
<dbReference type="RefSeq" id="WP_154252408.1">
    <property type="nucleotide sequence ID" value="NZ_JBLVPD010000050.1"/>
</dbReference>
<reference evidence="1 2" key="1">
    <citation type="journal article" date="2019" name="Nat. Med.">
        <title>A library of human gut bacterial isolates paired with longitudinal multiomics data enables mechanistic microbiome research.</title>
        <authorList>
            <person name="Poyet M."/>
            <person name="Groussin M."/>
            <person name="Gibbons S.M."/>
            <person name="Avila-Pacheco J."/>
            <person name="Jiang X."/>
            <person name="Kearney S.M."/>
            <person name="Perrotta A.R."/>
            <person name="Berdy B."/>
            <person name="Zhao S."/>
            <person name="Lieberman T.D."/>
            <person name="Swanson P.K."/>
            <person name="Smith M."/>
            <person name="Roesemann S."/>
            <person name="Alexander J.E."/>
            <person name="Rich S.A."/>
            <person name="Livny J."/>
            <person name="Vlamakis H."/>
            <person name="Clish C."/>
            <person name="Bullock K."/>
            <person name="Deik A."/>
            <person name="Scott J."/>
            <person name="Pierce K.A."/>
            <person name="Xavier R.J."/>
            <person name="Alm E.J."/>
        </authorList>
    </citation>
    <scope>NUCLEOTIDE SEQUENCE [LARGE SCALE GENOMIC DNA]</scope>
    <source>
        <strain evidence="1 2">BIOML-B9</strain>
    </source>
</reference>
<sequence>MMKFIKKRVLAVVSLFLVLTLLPVLPKTMAVSQGKMISQTREQLDAERYIVTTLYDTTMARSNKTGAKSTDYYYKGSCVWTLTVYGAFYYDGKTSACTGDSVTYSTSSGWSCNSASSSHSGSSATAHGTFTGAKTVSDSVSISCDSKGNLS</sequence>
<proteinExistence type="predicted"/>
<gene>
    <name evidence="1" type="ORF">GKD85_09190</name>
</gene>
<evidence type="ECO:0000313" key="1">
    <source>
        <dbReference type="EMBL" id="MSC80993.1"/>
    </source>
</evidence>
<protein>
    <submittedName>
        <fullName evidence="1">Uncharacterized protein</fullName>
    </submittedName>
</protein>
<dbReference type="AlphaFoldDB" id="A0A6A8KST3"/>
<dbReference type="Proteomes" id="UP000477010">
    <property type="component" value="Unassembled WGS sequence"/>
</dbReference>